<organism evidence="3 4">
    <name type="scientific">Calycina marina</name>
    <dbReference type="NCBI Taxonomy" id="1763456"/>
    <lineage>
        <taxon>Eukaryota</taxon>
        <taxon>Fungi</taxon>
        <taxon>Dikarya</taxon>
        <taxon>Ascomycota</taxon>
        <taxon>Pezizomycotina</taxon>
        <taxon>Leotiomycetes</taxon>
        <taxon>Helotiales</taxon>
        <taxon>Pezizellaceae</taxon>
        <taxon>Calycina</taxon>
    </lineage>
</organism>
<reference evidence="3" key="1">
    <citation type="journal article" date="2021" name="IMA Fungus">
        <title>Genomic characterization of three marine fungi, including Emericellopsis atlantica sp. nov. with signatures of a generalist lifestyle and marine biomass degradation.</title>
        <authorList>
            <person name="Hagestad O.C."/>
            <person name="Hou L."/>
            <person name="Andersen J.H."/>
            <person name="Hansen E.H."/>
            <person name="Altermark B."/>
            <person name="Li C."/>
            <person name="Kuhnert E."/>
            <person name="Cox R.J."/>
            <person name="Crous P.W."/>
            <person name="Spatafora J.W."/>
            <person name="Lail K."/>
            <person name="Amirebrahimi M."/>
            <person name="Lipzen A."/>
            <person name="Pangilinan J."/>
            <person name="Andreopoulos W."/>
            <person name="Hayes R.D."/>
            <person name="Ng V."/>
            <person name="Grigoriev I.V."/>
            <person name="Jackson S.A."/>
            <person name="Sutton T.D.S."/>
            <person name="Dobson A.D.W."/>
            <person name="Rama T."/>
        </authorList>
    </citation>
    <scope>NUCLEOTIDE SEQUENCE</scope>
    <source>
        <strain evidence="3">TRa3180A</strain>
    </source>
</reference>
<proteinExistence type="predicted"/>
<dbReference type="InterPro" id="IPR036322">
    <property type="entry name" value="WD40_repeat_dom_sf"/>
</dbReference>
<evidence type="ECO:0000256" key="2">
    <source>
        <dbReference type="ARBA" id="ARBA00022737"/>
    </source>
</evidence>
<gene>
    <name evidence="3" type="ORF">BJ878DRAFT_575932</name>
</gene>
<accession>A0A9P8CG81</accession>
<dbReference type="OrthoDB" id="128867at2759"/>
<sequence>MNKKVPELPGFYYDKGKDRYFMIAQDGAGSSNYSASAVKERKVEDLRFDTMQRENARHEARIQRSKILQDPFLGGIMNRELGVPMTDLDMARVFSRGLMEQGKMIGSFEPSPFFYVDPQPKEESYSVYTSNCRGFACNRINTAVETSDEGRYPCMGRPMIPESNLTSMSANHFRGVIASTYMSNLSRAGISMMSMRAPGPIYGQGGVDRGPGLRQGDTVDMLCSTAAPPTSPILFAFGSSEGIVLADNSFDLQFYGTKPDHSSRGSKHDILALEFLRDNHSVLLAGGRNGTLHIVDLRIPEALNSIYHPGAITHIKQLDPHRILVAGLESSLLQYDLRFRKKMASVLPDGRRRSRRQTHPSMLYPGYRNEATIRAGLDLDLENRIIAAAGERRTKDDDLIQLFSLNTGELLKAPLGKCRRGLIRRGREATCIQFVKEENTNTSSLWFMCRHQERENPFLLSPFNNRARPIV</sequence>
<keyword evidence="4" id="KW-1185">Reference proteome</keyword>
<keyword evidence="2" id="KW-0677">Repeat</keyword>
<evidence type="ECO:0000256" key="1">
    <source>
        <dbReference type="ARBA" id="ARBA00022574"/>
    </source>
</evidence>
<name>A0A9P8CG81_9HELO</name>
<dbReference type="InterPro" id="IPR052254">
    <property type="entry name" value="CUL4-DDB1_E3_ligase_receptor"/>
</dbReference>
<dbReference type="GO" id="GO:0080008">
    <property type="term" value="C:Cul4-RING E3 ubiquitin ligase complex"/>
    <property type="evidence" value="ECO:0007669"/>
    <property type="project" value="TreeGrafter"/>
</dbReference>
<dbReference type="InterPro" id="IPR015943">
    <property type="entry name" value="WD40/YVTN_repeat-like_dom_sf"/>
</dbReference>
<keyword evidence="1" id="KW-0853">WD repeat</keyword>
<dbReference type="PANTHER" id="PTHR44472">
    <property type="entry name" value="DDB1- AND CUL4-ASSOCIATED FACTOR 4-RELATED"/>
    <property type="match status" value="1"/>
</dbReference>
<dbReference type="Proteomes" id="UP000887226">
    <property type="component" value="Unassembled WGS sequence"/>
</dbReference>
<dbReference type="Gene3D" id="2.130.10.10">
    <property type="entry name" value="YVTN repeat-like/Quinoprotein amine dehydrogenase"/>
    <property type="match status" value="1"/>
</dbReference>
<dbReference type="PANTHER" id="PTHR44472:SF1">
    <property type="entry name" value="DDB1 AND CUL4 ASSOCIATED FACTOR 4"/>
    <property type="match status" value="1"/>
</dbReference>
<protein>
    <submittedName>
        <fullName evidence="3">Uncharacterized protein</fullName>
    </submittedName>
</protein>
<comment type="caution">
    <text evidence="3">The sequence shown here is derived from an EMBL/GenBank/DDBJ whole genome shotgun (WGS) entry which is preliminary data.</text>
</comment>
<dbReference type="SUPFAM" id="SSF50978">
    <property type="entry name" value="WD40 repeat-like"/>
    <property type="match status" value="1"/>
</dbReference>
<dbReference type="EMBL" id="MU253923">
    <property type="protein sequence ID" value="KAG9244186.1"/>
    <property type="molecule type" value="Genomic_DNA"/>
</dbReference>
<evidence type="ECO:0000313" key="4">
    <source>
        <dbReference type="Proteomes" id="UP000887226"/>
    </source>
</evidence>
<dbReference type="AlphaFoldDB" id="A0A9P8CG81"/>
<evidence type="ECO:0000313" key="3">
    <source>
        <dbReference type="EMBL" id="KAG9244186.1"/>
    </source>
</evidence>